<sequence length="192" mass="21524">MGPLARTRTWGATAEEARCRLPGDELMPDADATATRATSMPARAQDVWPWIAQTGQDRGGFDSHDTVADLAGCRIHSARHLDPQRRLSGPGDELHLHPEVAPIVAEIEPPEYLVLRAPRDQHRSAPFGFTRNFAVTPNASGSREPVRERHRYRRRWRAVVVTRIEVVSFVMHRAMLRGIAERARATTPREAS</sequence>
<name>A0A2W4JNR1_9PSEU</name>
<reference evidence="1" key="4">
    <citation type="submission" date="2023-08" db="EMBL/GenBank/DDBJ databases">
        <authorList>
            <person name="Guima S.E.S."/>
            <person name="Martins L.F."/>
            <person name="Silva A.M."/>
            <person name="Setubal J.C."/>
        </authorList>
    </citation>
    <scope>NUCLEOTIDE SEQUENCE</scope>
    <source>
        <strain evidence="1">ZC4RG45</strain>
    </source>
</reference>
<dbReference type="STRING" id="1111738.GCA_000427905_02486"/>
<dbReference type="EMBL" id="QGUI01000124">
    <property type="protein sequence ID" value="PZM99898.1"/>
    <property type="molecule type" value="Genomic_DNA"/>
</dbReference>
<proteinExistence type="predicted"/>
<dbReference type="EMBL" id="QGUI02000030">
    <property type="protein sequence ID" value="MFO7191445.1"/>
    <property type="molecule type" value="Genomic_DNA"/>
</dbReference>
<reference evidence="2" key="1">
    <citation type="submission" date="2018-05" db="EMBL/GenBank/DDBJ databases">
        <authorList>
            <person name="Lanie J.A."/>
            <person name="Ng W.-L."/>
            <person name="Kazmierczak K.M."/>
            <person name="Andrzejewski T.M."/>
            <person name="Davidsen T.M."/>
            <person name="Wayne K.J."/>
            <person name="Tettelin H."/>
            <person name="Glass J.I."/>
            <person name="Rusch D."/>
            <person name="Podicherti R."/>
            <person name="Tsui H.-C.T."/>
            <person name="Winkler M.E."/>
        </authorList>
    </citation>
    <scope>NUCLEOTIDE SEQUENCE</scope>
    <source>
        <strain evidence="2">ZC4RG45</strain>
    </source>
</reference>
<reference evidence="1 3" key="3">
    <citation type="journal article" date="2021" name="BMC Genomics">
        <title>Genome-resolved metagenome and metatranscriptome analyses of thermophilic composting reveal key bacterial players and their metabolic interactions.</title>
        <authorList>
            <person name="Braga L.P.P."/>
            <person name="Pereira R.V."/>
            <person name="Martins L.F."/>
            <person name="Moura L.M.S."/>
            <person name="Sanchez F.B."/>
            <person name="Patane J.S.L."/>
            <person name="da Silva A.M."/>
            <person name="Setubal J.C."/>
        </authorList>
    </citation>
    <scope>NUCLEOTIDE SEQUENCE [LARGE SCALE GENOMIC DNA]</scope>
    <source>
        <strain evidence="1">ZC4RG45</strain>
    </source>
</reference>
<protein>
    <recommendedName>
        <fullName evidence="4">SRPBCC family protein</fullName>
    </recommendedName>
</protein>
<evidence type="ECO:0000313" key="1">
    <source>
        <dbReference type="EMBL" id="MFO7191445.1"/>
    </source>
</evidence>
<accession>A0A2W4JNR1</accession>
<gene>
    <name evidence="1" type="ORF">DIU77_004300</name>
    <name evidence="2" type="ORF">DIU77_04760</name>
</gene>
<evidence type="ECO:0000313" key="3">
    <source>
        <dbReference type="Proteomes" id="UP000249324"/>
    </source>
</evidence>
<dbReference type="AlphaFoldDB" id="A0A2W4JNR1"/>
<comment type="caution">
    <text evidence="2">The sequence shown here is derived from an EMBL/GenBank/DDBJ whole genome shotgun (WGS) entry which is preliminary data.</text>
</comment>
<dbReference type="Proteomes" id="UP000249324">
    <property type="component" value="Unassembled WGS sequence"/>
</dbReference>
<reference evidence="1" key="2">
    <citation type="submission" date="2018-05" db="EMBL/GenBank/DDBJ databases">
        <authorList>
            <person name="Moura L."/>
            <person name="Setubal J.C."/>
        </authorList>
    </citation>
    <scope>NUCLEOTIDE SEQUENCE</scope>
    <source>
        <strain evidence="1">ZC4RG45</strain>
    </source>
</reference>
<evidence type="ECO:0000313" key="2">
    <source>
        <dbReference type="EMBL" id="PZM99898.1"/>
    </source>
</evidence>
<organism evidence="2">
    <name type="scientific">Thermocrispum agreste</name>
    <dbReference type="NCBI Taxonomy" id="37925"/>
    <lineage>
        <taxon>Bacteria</taxon>
        <taxon>Bacillati</taxon>
        <taxon>Actinomycetota</taxon>
        <taxon>Actinomycetes</taxon>
        <taxon>Pseudonocardiales</taxon>
        <taxon>Pseudonocardiaceae</taxon>
        <taxon>Thermocrispum</taxon>
    </lineage>
</organism>
<evidence type="ECO:0008006" key="4">
    <source>
        <dbReference type="Google" id="ProtNLM"/>
    </source>
</evidence>